<gene>
    <name evidence="2" type="ORF">DFJ66_0948</name>
</gene>
<reference evidence="2 3" key="1">
    <citation type="submission" date="2018-10" db="EMBL/GenBank/DDBJ databases">
        <title>Sequencing the genomes of 1000 actinobacteria strains.</title>
        <authorList>
            <person name="Klenk H.-P."/>
        </authorList>
    </citation>
    <scope>NUCLEOTIDE SEQUENCE [LARGE SCALE GENOMIC DNA]</scope>
    <source>
        <strain evidence="2 3">DSM 43911</strain>
    </source>
</reference>
<keyword evidence="3" id="KW-1185">Reference proteome</keyword>
<organism evidence="2 3">
    <name type="scientific">Saccharothrix variisporea</name>
    <dbReference type="NCBI Taxonomy" id="543527"/>
    <lineage>
        <taxon>Bacteria</taxon>
        <taxon>Bacillati</taxon>
        <taxon>Actinomycetota</taxon>
        <taxon>Actinomycetes</taxon>
        <taxon>Pseudonocardiales</taxon>
        <taxon>Pseudonocardiaceae</taxon>
        <taxon>Saccharothrix</taxon>
    </lineage>
</organism>
<dbReference type="PROSITE" id="PS50801">
    <property type="entry name" value="STAS"/>
    <property type="match status" value="1"/>
</dbReference>
<dbReference type="PANTHER" id="PTHR33495">
    <property type="entry name" value="ANTI-SIGMA FACTOR ANTAGONIST TM_1081-RELATED-RELATED"/>
    <property type="match status" value="1"/>
</dbReference>
<sequence length="126" mass="13012">MTNIAEQQPTHLVRTDTSPDGVAVAAVVGVVDMASYQELASALGALAESRPTGLVLDLRGVAFLGSIGIAVLVNTQHAARRLGVAFAVVADNRSVLRPLLAARVEQVLPVHPGLDEALAAVRLATT</sequence>
<accession>A0A495X1D3</accession>
<name>A0A495X1D3_9PSEU</name>
<dbReference type="Proteomes" id="UP000272729">
    <property type="component" value="Unassembled WGS sequence"/>
</dbReference>
<evidence type="ECO:0000259" key="1">
    <source>
        <dbReference type="PROSITE" id="PS50801"/>
    </source>
</evidence>
<dbReference type="InterPro" id="IPR036513">
    <property type="entry name" value="STAS_dom_sf"/>
</dbReference>
<dbReference type="CDD" id="cd07043">
    <property type="entry name" value="STAS_anti-anti-sigma_factors"/>
    <property type="match status" value="1"/>
</dbReference>
<proteinExistence type="predicted"/>
<dbReference type="Gene3D" id="3.30.750.24">
    <property type="entry name" value="STAS domain"/>
    <property type="match status" value="1"/>
</dbReference>
<evidence type="ECO:0000313" key="2">
    <source>
        <dbReference type="EMBL" id="RKT67772.1"/>
    </source>
</evidence>
<comment type="caution">
    <text evidence="2">The sequence shown here is derived from an EMBL/GenBank/DDBJ whole genome shotgun (WGS) entry which is preliminary data.</text>
</comment>
<protein>
    <submittedName>
        <fullName evidence="2">Anti-sigma-factor antagonist</fullName>
    </submittedName>
</protein>
<dbReference type="PANTHER" id="PTHR33495:SF2">
    <property type="entry name" value="ANTI-SIGMA FACTOR ANTAGONIST TM_1081-RELATED"/>
    <property type="match status" value="1"/>
</dbReference>
<feature type="domain" description="STAS" evidence="1">
    <location>
        <begin position="20"/>
        <end position="121"/>
    </location>
</feature>
<dbReference type="AlphaFoldDB" id="A0A495X1D3"/>
<dbReference type="SUPFAM" id="SSF52091">
    <property type="entry name" value="SpoIIaa-like"/>
    <property type="match status" value="1"/>
</dbReference>
<dbReference type="GO" id="GO:0043856">
    <property type="term" value="F:anti-sigma factor antagonist activity"/>
    <property type="evidence" value="ECO:0007669"/>
    <property type="project" value="TreeGrafter"/>
</dbReference>
<dbReference type="InterPro" id="IPR002645">
    <property type="entry name" value="STAS_dom"/>
</dbReference>
<evidence type="ECO:0000313" key="3">
    <source>
        <dbReference type="Proteomes" id="UP000272729"/>
    </source>
</evidence>
<dbReference type="RefSeq" id="WP_121218295.1">
    <property type="nucleotide sequence ID" value="NZ_JBIUBA010000062.1"/>
</dbReference>
<dbReference type="Pfam" id="PF01740">
    <property type="entry name" value="STAS"/>
    <property type="match status" value="1"/>
</dbReference>
<dbReference type="OrthoDB" id="5194587at2"/>
<dbReference type="EMBL" id="RBXR01000001">
    <property type="protein sequence ID" value="RKT67772.1"/>
    <property type="molecule type" value="Genomic_DNA"/>
</dbReference>